<keyword evidence="3" id="KW-1185">Reference proteome</keyword>
<name>A0A8X6NP93_NEPPI</name>
<evidence type="ECO:0000313" key="2">
    <source>
        <dbReference type="EMBL" id="GFT25279.1"/>
    </source>
</evidence>
<comment type="caution">
    <text evidence="2">The sequence shown here is derived from an EMBL/GenBank/DDBJ whole genome shotgun (WGS) entry which is preliminary data.</text>
</comment>
<reference evidence="2" key="1">
    <citation type="submission" date="2020-08" db="EMBL/GenBank/DDBJ databases">
        <title>Multicomponent nature underlies the extraordinary mechanical properties of spider dragline silk.</title>
        <authorList>
            <person name="Kono N."/>
            <person name="Nakamura H."/>
            <person name="Mori M."/>
            <person name="Yoshida Y."/>
            <person name="Ohtoshi R."/>
            <person name="Malay A.D."/>
            <person name="Moran D.A.P."/>
            <person name="Tomita M."/>
            <person name="Numata K."/>
            <person name="Arakawa K."/>
        </authorList>
    </citation>
    <scope>NUCLEOTIDE SEQUENCE</scope>
</reference>
<dbReference type="AlphaFoldDB" id="A0A8X6NP93"/>
<organism evidence="2 3">
    <name type="scientific">Nephila pilipes</name>
    <name type="common">Giant wood spider</name>
    <name type="synonym">Nephila maculata</name>
    <dbReference type="NCBI Taxonomy" id="299642"/>
    <lineage>
        <taxon>Eukaryota</taxon>
        <taxon>Metazoa</taxon>
        <taxon>Ecdysozoa</taxon>
        <taxon>Arthropoda</taxon>
        <taxon>Chelicerata</taxon>
        <taxon>Arachnida</taxon>
        <taxon>Araneae</taxon>
        <taxon>Araneomorphae</taxon>
        <taxon>Entelegynae</taxon>
        <taxon>Araneoidea</taxon>
        <taxon>Nephilidae</taxon>
        <taxon>Nephila</taxon>
    </lineage>
</organism>
<feature type="transmembrane region" description="Helical" evidence="1">
    <location>
        <begin position="12"/>
        <end position="35"/>
    </location>
</feature>
<gene>
    <name evidence="2" type="ORF">NPIL_241551</name>
</gene>
<evidence type="ECO:0000256" key="1">
    <source>
        <dbReference type="SAM" id="Phobius"/>
    </source>
</evidence>
<dbReference type="Proteomes" id="UP000887013">
    <property type="component" value="Unassembled WGS sequence"/>
</dbReference>
<accession>A0A8X6NP93</accession>
<keyword evidence="1" id="KW-0812">Transmembrane</keyword>
<proteinExistence type="predicted"/>
<protein>
    <submittedName>
        <fullName evidence="2">Uncharacterized protein</fullName>
    </submittedName>
</protein>
<dbReference type="EMBL" id="BMAW01106619">
    <property type="protein sequence ID" value="GFT25279.1"/>
    <property type="molecule type" value="Genomic_DNA"/>
</dbReference>
<keyword evidence="1" id="KW-0472">Membrane</keyword>
<sequence length="119" mass="13694">MFIASDDSVKTIYSMVIVPLWKLLPHGTLSWYYLLKKFLSKQKVSSEDDMQTAITQCIHSPGVNSFNNVYMKCSHCKTRTLNPVVLLLRGNRKSNVSVSINVPKLSCYKFHYRIPVAYF</sequence>
<keyword evidence="1" id="KW-1133">Transmembrane helix</keyword>
<evidence type="ECO:0000313" key="3">
    <source>
        <dbReference type="Proteomes" id="UP000887013"/>
    </source>
</evidence>